<evidence type="ECO:0000313" key="13">
    <source>
        <dbReference type="EnsemblMetazoa" id="GAUT030676-PA"/>
    </source>
</evidence>
<evidence type="ECO:0000256" key="5">
    <source>
        <dbReference type="ARBA" id="ARBA00022729"/>
    </source>
</evidence>
<dbReference type="CDD" id="cd00190">
    <property type="entry name" value="Tryp_SPc"/>
    <property type="match status" value="2"/>
</dbReference>
<dbReference type="SMART" id="SM00020">
    <property type="entry name" value="Tryp_SPc"/>
    <property type="match status" value="2"/>
</dbReference>
<evidence type="ECO:0000256" key="11">
    <source>
        <dbReference type="SAM" id="SignalP"/>
    </source>
</evidence>
<dbReference type="PANTHER" id="PTHR24276:SF94">
    <property type="entry name" value="AT20289P-RELATED"/>
    <property type="match status" value="1"/>
</dbReference>
<feature type="signal peptide" evidence="11">
    <location>
        <begin position="1"/>
        <end position="16"/>
    </location>
</feature>
<evidence type="ECO:0000256" key="2">
    <source>
        <dbReference type="ARBA" id="ARBA00007664"/>
    </source>
</evidence>
<dbReference type="PANTHER" id="PTHR24276">
    <property type="entry name" value="POLYSERASE-RELATED"/>
    <property type="match status" value="1"/>
</dbReference>
<dbReference type="InterPro" id="IPR001254">
    <property type="entry name" value="Trypsin_dom"/>
</dbReference>
<comment type="similarity">
    <text evidence="2">Belongs to the peptidase S1 family.</text>
</comment>
<dbReference type="InterPro" id="IPR043504">
    <property type="entry name" value="Peptidase_S1_PA_chymotrypsin"/>
</dbReference>
<evidence type="ECO:0000256" key="10">
    <source>
        <dbReference type="RuleBase" id="RU363034"/>
    </source>
</evidence>
<dbReference type="InterPro" id="IPR001314">
    <property type="entry name" value="Peptidase_S1A"/>
</dbReference>
<dbReference type="InterPro" id="IPR018114">
    <property type="entry name" value="TRYPSIN_HIS"/>
</dbReference>
<dbReference type="InterPro" id="IPR009003">
    <property type="entry name" value="Peptidase_S1_PA"/>
</dbReference>
<dbReference type="GO" id="GO:0006508">
    <property type="term" value="P:proteolysis"/>
    <property type="evidence" value="ECO:0007669"/>
    <property type="project" value="UniProtKB-KW"/>
</dbReference>
<reference evidence="13" key="1">
    <citation type="submission" date="2020-05" db="UniProtKB">
        <authorList>
            <consortium name="EnsemblMetazoa"/>
        </authorList>
    </citation>
    <scope>IDENTIFICATION</scope>
    <source>
        <strain evidence="13">TTRI</strain>
    </source>
</reference>
<dbReference type="SUPFAM" id="SSF50494">
    <property type="entry name" value="Trypsin-like serine proteases"/>
    <property type="match status" value="2"/>
</dbReference>
<proteinExistence type="inferred from homology"/>
<keyword evidence="8" id="KW-0865">Zymogen</keyword>
<organism evidence="13 14">
    <name type="scientific">Glossina austeni</name>
    <name type="common">Savannah tsetse fly</name>
    <dbReference type="NCBI Taxonomy" id="7395"/>
    <lineage>
        <taxon>Eukaryota</taxon>
        <taxon>Metazoa</taxon>
        <taxon>Ecdysozoa</taxon>
        <taxon>Arthropoda</taxon>
        <taxon>Hexapoda</taxon>
        <taxon>Insecta</taxon>
        <taxon>Pterygota</taxon>
        <taxon>Neoptera</taxon>
        <taxon>Endopterygota</taxon>
        <taxon>Diptera</taxon>
        <taxon>Brachycera</taxon>
        <taxon>Muscomorpha</taxon>
        <taxon>Hippoboscoidea</taxon>
        <taxon>Glossinidae</taxon>
        <taxon>Glossina</taxon>
    </lineage>
</organism>
<dbReference type="InterPro" id="IPR033116">
    <property type="entry name" value="TRYPSIN_SER"/>
</dbReference>
<dbReference type="PRINTS" id="PR00722">
    <property type="entry name" value="CHYMOTRYPSIN"/>
</dbReference>
<protein>
    <recommendedName>
        <fullName evidence="12">Peptidase S1 domain-containing protein</fullName>
    </recommendedName>
</protein>
<evidence type="ECO:0000256" key="3">
    <source>
        <dbReference type="ARBA" id="ARBA00022525"/>
    </source>
</evidence>
<dbReference type="GO" id="GO:0005576">
    <property type="term" value="C:extracellular region"/>
    <property type="evidence" value="ECO:0007669"/>
    <property type="project" value="UniProtKB-SubCell"/>
</dbReference>
<dbReference type="AlphaFoldDB" id="A0A1A9VA52"/>
<dbReference type="PROSITE" id="PS00134">
    <property type="entry name" value="TRYPSIN_HIS"/>
    <property type="match status" value="2"/>
</dbReference>
<comment type="subcellular location">
    <subcellularLocation>
        <location evidence="1">Secreted</location>
    </subcellularLocation>
</comment>
<keyword evidence="5 11" id="KW-0732">Signal</keyword>
<dbReference type="PROSITE" id="PS00135">
    <property type="entry name" value="TRYPSIN_SER"/>
    <property type="match status" value="2"/>
</dbReference>
<accession>A0A1A9VA52</accession>
<keyword evidence="9" id="KW-1015">Disulfide bond</keyword>
<evidence type="ECO:0000313" key="14">
    <source>
        <dbReference type="Proteomes" id="UP000078200"/>
    </source>
</evidence>
<evidence type="ECO:0000259" key="12">
    <source>
        <dbReference type="PROSITE" id="PS50240"/>
    </source>
</evidence>
<evidence type="ECO:0000256" key="7">
    <source>
        <dbReference type="ARBA" id="ARBA00022825"/>
    </source>
</evidence>
<dbReference type="Proteomes" id="UP000078200">
    <property type="component" value="Unassembled WGS sequence"/>
</dbReference>
<keyword evidence="7 10" id="KW-0720">Serine protease</keyword>
<feature type="domain" description="Peptidase S1" evidence="12">
    <location>
        <begin position="271"/>
        <end position="496"/>
    </location>
</feature>
<name>A0A1A9VA52_GLOAU</name>
<keyword evidence="4 10" id="KW-0645">Protease</keyword>
<feature type="chain" id="PRO_5008399261" description="Peptidase S1 domain-containing protein" evidence="11">
    <location>
        <begin position="17"/>
        <end position="498"/>
    </location>
</feature>
<evidence type="ECO:0000256" key="6">
    <source>
        <dbReference type="ARBA" id="ARBA00022801"/>
    </source>
</evidence>
<keyword evidence="3" id="KW-0964">Secreted</keyword>
<keyword evidence="6 10" id="KW-0378">Hydrolase</keyword>
<dbReference type="STRING" id="7395.A0A1A9VA52"/>
<feature type="domain" description="Peptidase S1" evidence="12">
    <location>
        <begin position="28"/>
        <end position="253"/>
    </location>
</feature>
<dbReference type="PROSITE" id="PS50240">
    <property type="entry name" value="TRYPSIN_DOM"/>
    <property type="match status" value="2"/>
</dbReference>
<evidence type="ECO:0000256" key="9">
    <source>
        <dbReference type="ARBA" id="ARBA00023157"/>
    </source>
</evidence>
<sequence>MLRYFLVLVSLSAVFAGPASNDHDAGRIVNGVEATIEDRPYQVSIQKVGKGNHFCGGSIISEDIVVTAAHCLQGAKPSDLQVRLGSTYYNEGGVLVTVKALKYHEKYNPNNMMYDVAVIKLAEPVKQSSTIRYIELAKKVPKSGTPAVVSGWGTKCYLFCDLSVALMEVEVNFLTREDCASKNYTYGDKIKETMVCGYAKEKDSCQGDSGGPFVAEGKLVGVVSWGQGCAMDGFPGVYADVPALRDWILENAGKFAVFAGPLADERTPGRIVNGKETTIESRPYQVSLQQVGNGRRFCGGSIISENIVVTAAHCLQGVKPSELQVRLGSTYYNEGGLLVGVQALKYHEKFDPKLVIYDIAIAKLDKSVEESSTVRYIELAKKVPKTGTSAVVSGWGTKCFLACDLSPVLMEVEVTFLERKDCASPTYLYGEKIKETMVCGYAKEKDSCQGDSGGPFVAEGKLVGVVSWGQGCALDGYPGVYADVAALRDWVLDNSQKL</sequence>
<dbReference type="VEuPathDB" id="VectorBase:GAUT030676"/>
<dbReference type="Gene3D" id="2.40.10.10">
    <property type="entry name" value="Trypsin-like serine proteases"/>
    <property type="match status" value="2"/>
</dbReference>
<evidence type="ECO:0000256" key="1">
    <source>
        <dbReference type="ARBA" id="ARBA00004613"/>
    </source>
</evidence>
<keyword evidence="14" id="KW-1185">Reference proteome</keyword>
<dbReference type="InterPro" id="IPR050430">
    <property type="entry name" value="Peptidase_S1"/>
</dbReference>
<dbReference type="GO" id="GO:0004252">
    <property type="term" value="F:serine-type endopeptidase activity"/>
    <property type="evidence" value="ECO:0007669"/>
    <property type="project" value="InterPro"/>
</dbReference>
<dbReference type="EnsemblMetazoa" id="GAUT030676-RA">
    <property type="protein sequence ID" value="GAUT030676-PA"/>
    <property type="gene ID" value="GAUT030676"/>
</dbReference>
<evidence type="ECO:0000256" key="8">
    <source>
        <dbReference type="ARBA" id="ARBA00023145"/>
    </source>
</evidence>
<dbReference type="FunFam" id="2.40.10.10:FF:000077">
    <property type="entry name" value="Predicted protein"/>
    <property type="match status" value="2"/>
</dbReference>
<evidence type="ECO:0000256" key="4">
    <source>
        <dbReference type="ARBA" id="ARBA00022670"/>
    </source>
</evidence>
<dbReference type="Pfam" id="PF00089">
    <property type="entry name" value="Trypsin"/>
    <property type="match status" value="2"/>
</dbReference>